<comment type="similarity">
    <text evidence="1">Belongs to the GASA family.</text>
</comment>
<proteinExistence type="inferred from homology"/>
<dbReference type="InterPro" id="IPR003854">
    <property type="entry name" value="GASA"/>
</dbReference>
<dbReference type="AlphaFoldDB" id="A0AAN9XGU3"/>
<feature type="chain" id="PRO_5042959591" evidence="2">
    <location>
        <begin position="24"/>
        <end position="104"/>
    </location>
</feature>
<organism evidence="3 4">
    <name type="scientific">Psophocarpus tetragonolobus</name>
    <name type="common">Winged bean</name>
    <name type="synonym">Dolichos tetragonolobus</name>
    <dbReference type="NCBI Taxonomy" id="3891"/>
    <lineage>
        <taxon>Eukaryota</taxon>
        <taxon>Viridiplantae</taxon>
        <taxon>Streptophyta</taxon>
        <taxon>Embryophyta</taxon>
        <taxon>Tracheophyta</taxon>
        <taxon>Spermatophyta</taxon>
        <taxon>Magnoliopsida</taxon>
        <taxon>eudicotyledons</taxon>
        <taxon>Gunneridae</taxon>
        <taxon>Pentapetalae</taxon>
        <taxon>rosids</taxon>
        <taxon>fabids</taxon>
        <taxon>Fabales</taxon>
        <taxon>Fabaceae</taxon>
        <taxon>Papilionoideae</taxon>
        <taxon>50 kb inversion clade</taxon>
        <taxon>NPAAA clade</taxon>
        <taxon>indigoferoid/millettioid clade</taxon>
        <taxon>Phaseoleae</taxon>
        <taxon>Psophocarpus</taxon>
    </lineage>
</organism>
<comment type="caution">
    <text evidence="3">The sequence shown here is derived from an EMBL/GenBank/DDBJ whole genome shotgun (WGS) entry which is preliminary data.</text>
</comment>
<sequence length="104" mass="11598">MATSKALLASILIFLVFLNLVESNIMVTRTMVKEMSSGSFPANIDCVAECKRRCQLSSRQNLCHRACQTCCKRCNCVPSGTYGHYEECPCYENQTTHGGKHKCP</sequence>
<gene>
    <name evidence="3" type="ORF">VNO78_20028</name>
</gene>
<feature type="signal peptide" evidence="2">
    <location>
        <begin position="1"/>
        <end position="23"/>
    </location>
</feature>
<accession>A0AAN9XGU3</accession>
<keyword evidence="4" id="KW-1185">Reference proteome</keyword>
<dbReference type="PANTHER" id="PTHR23201">
    <property type="entry name" value="EXTENSIN, PROLINE-RICH PROTEIN"/>
    <property type="match status" value="1"/>
</dbReference>
<protein>
    <submittedName>
        <fullName evidence="3">Uncharacterized protein</fullName>
    </submittedName>
</protein>
<evidence type="ECO:0000313" key="3">
    <source>
        <dbReference type="EMBL" id="KAK7391611.1"/>
    </source>
</evidence>
<dbReference type="Pfam" id="PF02704">
    <property type="entry name" value="GASA"/>
    <property type="match status" value="1"/>
</dbReference>
<name>A0AAN9XGU3_PSOTE</name>
<dbReference type="EMBL" id="JAYMYS010000005">
    <property type="protein sequence ID" value="KAK7391611.1"/>
    <property type="molecule type" value="Genomic_DNA"/>
</dbReference>
<evidence type="ECO:0000256" key="2">
    <source>
        <dbReference type="SAM" id="SignalP"/>
    </source>
</evidence>
<evidence type="ECO:0000256" key="1">
    <source>
        <dbReference type="ARBA" id="ARBA00010582"/>
    </source>
</evidence>
<dbReference type="PANTHER" id="PTHR23201:SF67">
    <property type="entry name" value="GIBBERELLIN-REGULATED PROTEIN 11-LIKE"/>
    <property type="match status" value="1"/>
</dbReference>
<evidence type="ECO:0000313" key="4">
    <source>
        <dbReference type="Proteomes" id="UP001386955"/>
    </source>
</evidence>
<keyword evidence="2" id="KW-0732">Signal</keyword>
<dbReference type="Proteomes" id="UP001386955">
    <property type="component" value="Unassembled WGS sequence"/>
</dbReference>
<reference evidence="3 4" key="1">
    <citation type="submission" date="2024-01" db="EMBL/GenBank/DDBJ databases">
        <title>The genomes of 5 underutilized Papilionoideae crops provide insights into root nodulation and disease resistanc.</title>
        <authorList>
            <person name="Jiang F."/>
        </authorList>
    </citation>
    <scope>NUCLEOTIDE SEQUENCE [LARGE SCALE GENOMIC DNA]</scope>
    <source>
        <strain evidence="3">DUOXIRENSHENG_FW03</strain>
        <tissue evidence="3">Leaves</tissue>
    </source>
</reference>